<dbReference type="AlphaFoldDB" id="A0A8H3CIT0"/>
<dbReference type="InterPro" id="IPR029063">
    <property type="entry name" value="SAM-dependent_MTases_sf"/>
</dbReference>
<dbReference type="CDD" id="cd02440">
    <property type="entry name" value="AdoMet_MTases"/>
    <property type="match status" value="1"/>
</dbReference>
<keyword evidence="3" id="KW-0808">Transferase</keyword>
<dbReference type="InterPro" id="IPR013216">
    <property type="entry name" value="Methyltransf_11"/>
</dbReference>
<dbReference type="SUPFAM" id="SSF53335">
    <property type="entry name" value="S-adenosyl-L-methionine-dependent methyltransferases"/>
    <property type="match status" value="1"/>
</dbReference>
<reference evidence="3" key="1">
    <citation type="submission" date="2020-05" db="EMBL/GenBank/DDBJ databases">
        <title>Evolutionary and genomic comparisons of hybrid uninucleate and nonhybrid Rhizoctonia fungi.</title>
        <authorList>
            <person name="Li C."/>
            <person name="Chen X."/>
        </authorList>
    </citation>
    <scope>NUCLEOTIDE SEQUENCE</scope>
    <source>
        <strain evidence="3">AG-1 IA</strain>
    </source>
</reference>
<dbReference type="PANTHER" id="PTHR43861:SF1">
    <property type="entry name" value="TRANS-ACONITATE 2-METHYLTRANSFERASE"/>
    <property type="match status" value="1"/>
</dbReference>
<keyword evidence="3" id="KW-0489">Methyltransferase</keyword>
<proteinExistence type="predicted"/>
<accession>A0A8H3CIT0</accession>
<dbReference type="EMBL" id="CP059662">
    <property type="protein sequence ID" value="QRW20300.1"/>
    <property type="molecule type" value="Genomic_DNA"/>
</dbReference>
<dbReference type="Gene3D" id="3.40.50.150">
    <property type="entry name" value="Vaccinia Virus protein VP39"/>
    <property type="match status" value="1"/>
</dbReference>
<dbReference type="Proteomes" id="UP000663840">
    <property type="component" value="Unassembled WGS sequence"/>
</dbReference>
<dbReference type="EMBL" id="CAJMWR010004120">
    <property type="protein sequence ID" value="CAE6485056.1"/>
    <property type="molecule type" value="Genomic_DNA"/>
</dbReference>
<sequence length="251" mass="28063">MPELNHIAKRDWKPDSYNRAVNFVYSEEYTKPVFDLLSAQPGERIVDLGCGTGELTVRLKQLVGKEGDVFGVDASESMLERAKKNGIRHVFRSDAQNLVIPEEFNDIAGTFDAVFTNAALHWCKQDPRGAVRTAKTLLKPGGRFVGELGGHMNGLGLRCAISQVLTRRGKAAVDPWFLPQPSEYTKILESEGFRVEHTSLNPRVTILPGTLADFVRALFCTSYFKDIGDEEMDDMIEEVSRVLRFRAIAPM</sequence>
<evidence type="ECO:0000313" key="4">
    <source>
        <dbReference type="Proteomes" id="UP000663840"/>
    </source>
</evidence>
<protein>
    <submittedName>
        <fullName evidence="3">Methyltransferase domain protein</fullName>
    </submittedName>
</protein>
<organism evidence="2 4">
    <name type="scientific">Rhizoctonia solani</name>
    <dbReference type="NCBI Taxonomy" id="456999"/>
    <lineage>
        <taxon>Eukaryota</taxon>
        <taxon>Fungi</taxon>
        <taxon>Dikarya</taxon>
        <taxon>Basidiomycota</taxon>
        <taxon>Agaricomycotina</taxon>
        <taxon>Agaricomycetes</taxon>
        <taxon>Cantharellales</taxon>
        <taxon>Ceratobasidiaceae</taxon>
        <taxon>Rhizoctonia</taxon>
    </lineage>
</organism>
<dbReference type="PANTHER" id="PTHR43861">
    <property type="entry name" value="TRANS-ACONITATE 2-METHYLTRANSFERASE-RELATED"/>
    <property type="match status" value="1"/>
</dbReference>
<name>A0A8H3CIT0_9AGAM</name>
<dbReference type="Proteomes" id="UP000650533">
    <property type="component" value="Chromosome 5"/>
</dbReference>
<feature type="domain" description="Methyltransferase type 11" evidence="1">
    <location>
        <begin position="46"/>
        <end position="145"/>
    </location>
</feature>
<gene>
    <name evidence="2" type="ORF">RDB_LOCUS139389</name>
    <name evidence="3" type="ORF">RhiXN_09275</name>
</gene>
<dbReference type="GO" id="GO:0008757">
    <property type="term" value="F:S-adenosylmethionine-dependent methyltransferase activity"/>
    <property type="evidence" value="ECO:0007669"/>
    <property type="project" value="InterPro"/>
</dbReference>
<reference evidence="2" key="2">
    <citation type="submission" date="2021-01" db="EMBL/GenBank/DDBJ databases">
        <authorList>
            <person name="Kaushik A."/>
        </authorList>
    </citation>
    <scope>NUCLEOTIDE SEQUENCE</scope>
    <source>
        <strain evidence="2">AG1-1A</strain>
    </source>
</reference>
<evidence type="ECO:0000259" key="1">
    <source>
        <dbReference type="Pfam" id="PF08241"/>
    </source>
</evidence>
<dbReference type="GO" id="GO:0032259">
    <property type="term" value="P:methylation"/>
    <property type="evidence" value="ECO:0007669"/>
    <property type="project" value="UniProtKB-KW"/>
</dbReference>
<evidence type="ECO:0000313" key="3">
    <source>
        <dbReference type="EMBL" id="QRW20300.1"/>
    </source>
</evidence>
<dbReference type="Pfam" id="PF08241">
    <property type="entry name" value="Methyltransf_11"/>
    <property type="match status" value="1"/>
</dbReference>
<evidence type="ECO:0000313" key="2">
    <source>
        <dbReference type="EMBL" id="CAE6485056.1"/>
    </source>
</evidence>